<evidence type="ECO:0000313" key="3">
    <source>
        <dbReference type="EMBL" id="MFD0285253.1"/>
    </source>
</evidence>
<reference evidence="4" key="1">
    <citation type="journal article" date="2019" name="Int. J. Syst. Evol. Microbiol.">
        <title>The Global Catalogue of Microorganisms (GCM) 10K type strain sequencing project: providing services to taxonomists for standard genome sequencing and annotation.</title>
        <authorList>
            <consortium name="The Broad Institute Genomics Platform"/>
            <consortium name="The Broad Institute Genome Sequencing Center for Infectious Disease"/>
            <person name="Wu L."/>
            <person name="Ma J."/>
        </authorList>
    </citation>
    <scope>NUCLEOTIDE SEQUENCE [LARGE SCALE GENOMIC DNA]</scope>
    <source>
        <strain evidence="4">CGMCC 4.7198</strain>
    </source>
</reference>
<keyword evidence="3" id="KW-0547">Nucleotide-binding</keyword>
<proteinExistence type="predicted"/>
<dbReference type="Gene3D" id="3.30.565.10">
    <property type="entry name" value="Histidine kinase-like ATPase, C-terminal domain"/>
    <property type="match status" value="1"/>
</dbReference>
<name>A0ABW2VL47_9ACTN</name>
<gene>
    <name evidence="3" type="ORF">ACFQZP_26940</name>
</gene>
<feature type="domain" description="Histidine kinase/HSP90-like ATPase" evidence="2">
    <location>
        <begin position="44"/>
        <end position="138"/>
    </location>
</feature>
<dbReference type="EMBL" id="JBHTEC010000001">
    <property type="protein sequence ID" value="MFD0285253.1"/>
    <property type="molecule type" value="Genomic_DNA"/>
</dbReference>
<keyword evidence="1" id="KW-0723">Serine/threonine-protein kinase</keyword>
<protein>
    <submittedName>
        <fullName evidence="3">ATP-binding protein</fullName>
    </submittedName>
</protein>
<dbReference type="GO" id="GO:0005524">
    <property type="term" value="F:ATP binding"/>
    <property type="evidence" value="ECO:0007669"/>
    <property type="project" value="UniProtKB-KW"/>
</dbReference>
<accession>A0ABW2VL47</accession>
<keyword evidence="1" id="KW-0418">Kinase</keyword>
<dbReference type="PANTHER" id="PTHR35526">
    <property type="entry name" value="ANTI-SIGMA-F FACTOR RSBW-RELATED"/>
    <property type="match status" value="1"/>
</dbReference>
<dbReference type="Proteomes" id="UP001596957">
    <property type="component" value="Unassembled WGS sequence"/>
</dbReference>
<keyword evidence="4" id="KW-1185">Reference proteome</keyword>
<organism evidence="3 4">
    <name type="scientific">Streptomyces lutosisoli</name>
    <dbReference type="NCBI Taxonomy" id="2665721"/>
    <lineage>
        <taxon>Bacteria</taxon>
        <taxon>Bacillati</taxon>
        <taxon>Actinomycetota</taxon>
        <taxon>Actinomycetes</taxon>
        <taxon>Kitasatosporales</taxon>
        <taxon>Streptomycetaceae</taxon>
        <taxon>Streptomyces</taxon>
    </lineage>
</organism>
<dbReference type="PANTHER" id="PTHR35526:SF3">
    <property type="entry name" value="ANTI-SIGMA-F FACTOR RSBW"/>
    <property type="match status" value="1"/>
</dbReference>
<evidence type="ECO:0000313" key="4">
    <source>
        <dbReference type="Proteomes" id="UP001596957"/>
    </source>
</evidence>
<dbReference type="InterPro" id="IPR003594">
    <property type="entry name" value="HATPase_dom"/>
</dbReference>
<dbReference type="CDD" id="cd16936">
    <property type="entry name" value="HATPase_RsbW-like"/>
    <property type="match status" value="1"/>
</dbReference>
<comment type="caution">
    <text evidence="3">The sequence shown here is derived from an EMBL/GenBank/DDBJ whole genome shotgun (WGS) entry which is preliminary data.</text>
</comment>
<dbReference type="Pfam" id="PF13581">
    <property type="entry name" value="HATPase_c_2"/>
    <property type="match status" value="1"/>
</dbReference>
<evidence type="ECO:0000259" key="2">
    <source>
        <dbReference type="Pfam" id="PF13581"/>
    </source>
</evidence>
<evidence type="ECO:0000256" key="1">
    <source>
        <dbReference type="ARBA" id="ARBA00022527"/>
    </source>
</evidence>
<keyword evidence="3" id="KW-0067">ATP-binding</keyword>
<sequence length="151" mass="16708">MNPESVTLEHPAPTRHFTVRLSATRRGARLARYLAVQQLDDWGWSYTTDVSDTAAHVVAELAANAVQHGHVRGRDFRLRLTVTVERTLRVEVTDARIDRLPPTLGGHEPALPEAEAVSARGLFLVEALADTWGCDTSDSLTKTVWAEISLR</sequence>
<keyword evidence="1" id="KW-0808">Transferase</keyword>
<dbReference type="InterPro" id="IPR050267">
    <property type="entry name" value="Anti-sigma-factor_SerPK"/>
</dbReference>
<dbReference type="RefSeq" id="WP_381256237.1">
    <property type="nucleotide sequence ID" value="NZ_JBHTBI010000015.1"/>
</dbReference>
<dbReference type="InterPro" id="IPR036890">
    <property type="entry name" value="HATPase_C_sf"/>
</dbReference>